<dbReference type="InterPro" id="IPR036291">
    <property type="entry name" value="NAD(P)-bd_dom_sf"/>
</dbReference>
<reference evidence="2 3" key="1">
    <citation type="submission" date="2017-09" db="EMBL/GenBank/DDBJ databases">
        <title>Sphingomonas panjinensis sp.nov., isolated from oil-contaminated soil.</title>
        <authorList>
            <person name="Wang L."/>
            <person name="Chen L."/>
        </authorList>
    </citation>
    <scope>NUCLEOTIDE SEQUENCE [LARGE SCALE GENOMIC DNA]</scope>
    <source>
        <strain evidence="2 3">FW-11</strain>
    </source>
</reference>
<evidence type="ECO:0000313" key="2">
    <source>
        <dbReference type="EMBL" id="PTQ11874.1"/>
    </source>
</evidence>
<dbReference type="Gene3D" id="3.40.50.720">
    <property type="entry name" value="NAD(P)-binding Rossmann-like Domain"/>
    <property type="match status" value="1"/>
</dbReference>
<dbReference type="EMBL" id="NWBU01000006">
    <property type="protein sequence ID" value="PTQ11874.1"/>
    <property type="molecule type" value="Genomic_DNA"/>
</dbReference>
<dbReference type="InterPro" id="IPR051207">
    <property type="entry name" value="ComplexI_NDUFA9_subunit"/>
</dbReference>
<dbReference type="GO" id="GO:0044877">
    <property type="term" value="F:protein-containing complex binding"/>
    <property type="evidence" value="ECO:0007669"/>
    <property type="project" value="TreeGrafter"/>
</dbReference>
<gene>
    <name evidence="2" type="ORF">CLG96_08135</name>
</gene>
<keyword evidence="3" id="KW-1185">Reference proteome</keyword>
<comment type="caution">
    <text evidence="2">The sequence shown here is derived from an EMBL/GenBank/DDBJ whole genome shotgun (WGS) entry which is preliminary data.</text>
</comment>
<accession>A0A2T5FZ41</accession>
<name>A0A2T5FZ41_9SPHN</name>
<evidence type="ECO:0000313" key="3">
    <source>
        <dbReference type="Proteomes" id="UP000244162"/>
    </source>
</evidence>
<proteinExistence type="predicted"/>
<dbReference type="RefSeq" id="WP_107967387.1">
    <property type="nucleotide sequence ID" value="NZ_NWBU01000006.1"/>
</dbReference>
<dbReference type="SUPFAM" id="SSF51735">
    <property type="entry name" value="NAD(P)-binding Rossmann-fold domains"/>
    <property type="match status" value="1"/>
</dbReference>
<protein>
    <submittedName>
        <fullName evidence="2">NmrA family transcriptional regulator</fullName>
    </submittedName>
</protein>
<dbReference type="Pfam" id="PF13460">
    <property type="entry name" value="NAD_binding_10"/>
    <property type="match status" value="1"/>
</dbReference>
<dbReference type="PANTHER" id="PTHR12126:SF11">
    <property type="entry name" value="NADH DEHYDROGENASE [UBIQUINONE] 1 ALPHA SUBCOMPLEX SUBUNIT 9, MITOCHONDRIAL"/>
    <property type="match status" value="1"/>
</dbReference>
<dbReference type="InterPro" id="IPR016040">
    <property type="entry name" value="NAD(P)-bd_dom"/>
</dbReference>
<dbReference type="OrthoDB" id="9771302at2"/>
<feature type="domain" description="NAD(P)-binding" evidence="1">
    <location>
        <begin position="7"/>
        <end position="174"/>
    </location>
</feature>
<dbReference type="Proteomes" id="UP000244162">
    <property type="component" value="Unassembled WGS sequence"/>
</dbReference>
<sequence length="250" mass="26583">MKIAVIGGTGLVGRKLVSRLRQAAHEVVVAARSTGVDLVGNYGLNEALDGAKVVVDVSNSGYANVEGMQAFFEQAGANLLAAARKAEVAHLIALSAVGANLLDSGFYRAKRTREELISASGMPFTILRSTPLFEFIHHIVDAGGEGDLIRLPPVSMQPVAADDVARLLADIVADRPANQIIEIAGPDYVGLPELALEILAANEDMRRIIVDPAAFYLGARFDREPLTGGDHPMLASTGFEAWLRDWIASA</sequence>
<dbReference type="PANTHER" id="PTHR12126">
    <property type="entry name" value="NADH-UBIQUINONE OXIDOREDUCTASE 39 KDA SUBUNIT-RELATED"/>
    <property type="match status" value="1"/>
</dbReference>
<organism evidence="2 3">
    <name type="scientific">Sphingomonas oleivorans</name>
    <dbReference type="NCBI Taxonomy" id="1735121"/>
    <lineage>
        <taxon>Bacteria</taxon>
        <taxon>Pseudomonadati</taxon>
        <taxon>Pseudomonadota</taxon>
        <taxon>Alphaproteobacteria</taxon>
        <taxon>Sphingomonadales</taxon>
        <taxon>Sphingomonadaceae</taxon>
        <taxon>Sphingomonas</taxon>
    </lineage>
</organism>
<evidence type="ECO:0000259" key="1">
    <source>
        <dbReference type="Pfam" id="PF13460"/>
    </source>
</evidence>
<dbReference type="AlphaFoldDB" id="A0A2T5FZ41"/>